<dbReference type="InterPro" id="IPR053828">
    <property type="entry name" value="Nucleosidase_C"/>
</dbReference>
<evidence type="ECO:0000313" key="4">
    <source>
        <dbReference type="EMBL" id="GKT36428.1"/>
    </source>
</evidence>
<evidence type="ECO:0000256" key="2">
    <source>
        <dbReference type="SAM" id="SignalP"/>
    </source>
</evidence>
<dbReference type="Pfam" id="PF21953">
    <property type="entry name" value="NadN_nucleosid_C"/>
    <property type="match status" value="1"/>
</dbReference>
<dbReference type="Gene3D" id="3.90.780.10">
    <property type="entry name" value="5'-Nucleotidase, C-terminal domain"/>
    <property type="match status" value="1"/>
</dbReference>
<dbReference type="EMBL" id="BQXS01011223">
    <property type="protein sequence ID" value="GKT36428.1"/>
    <property type="molecule type" value="Genomic_DNA"/>
</dbReference>
<dbReference type="Gene3D" id="3.60.21.10">
    <property type="match status" value="1"/>
</dbReference>
<keyword evidence="1" id="KW-0812">Transmembrane</keyword>
<proteinExistence type="predicted"/>
<dbReference type="Proteomes" id="UP001057375">
    <property type="component" value="Unassembled WGS sequence"/>
</dbReference>
<feature type="transmembrane region" description="Helical" evidence="1">
    <location>
        <begin position="578"/>
        <end position="600"/>
    </location>
</feature>
<feature type="chain" id="PRO_5045436300" evidence="2">
    <location>
        <begin position="28"/>
        <end position="627"/>
    </location>
</feature>
<evidence type="ECO:0000313" key="5">
    <source>
        <dbReference type="Proteomes" id="UP001057375"/>
    </source>
</evidence>
<feature type="domain" description="Putative 5'-nucleotidase C-terminal" evidence="3">
    <location>
        <begin position="376"/>
        <end position="473"/>
    </location>
</feature>
<keyword evidence="5" id="KW-1185">Reference proteome</keyword>
<dbReference type="PANTHER" id="PTHR11575:SF22">
    <property type="entry name" value="ADL392WP"/>
    <property type="match status" value="1"/>
</dbReference>
<sequence length="627" mass="69499">MIKQNISVASLLIILLLFLLKFELTDGCNLQVQIFQISDVHGWVDGHTHNTDPTLPPFNGDAGDLVSFMEHAQSQADAQKIPLLFFDSGDDVQGTGLSDADSPVGSSIWEFFSEFGLDGVTMGNHDDGEVDSMPWLYSHIDDLFPGSYITSNQRYKNSSDIFGNSKYKTIEIEVTHTETHETISIQVGVAGVLYADAGVGDVIVIPSAELILEDDFSDFVTNHDILIILAHISSDDPEIETLRQGIREIAAKKPILFLTGHSHQWRSGVCPYGEGTDLQSFYSEPGCYLEGLGKIDLCLSETPEGIIFESTPTVEQIVMNRDILVTEAGYESYSTFLTPKGEEIQTQMDLKSQELGLNNRLGCSKHLYDSSLLPTEKESFLRLYNHSILPAYLYPSIVPYLPSPVEPILSIMNSGSIRGDMYEGPVLVNDLYTIIPFDNYFCYTCNVCGTLLTTVLNTMNTPDRPNHYMLAISVDDLDPDADYCIVASSYDAGLIQTNLQQLDPDSNVCANSPEEWLMPAVPNSSESMKSILVKYMQEQMTCDNLIVRVPGSPSHLVAADEADVWWEKHKNEGIISGLFISILLFILLCIFGFWIISSWLKDIVQSKQAEGMITSRSVSFADFQGLA</sequence>
<dbReference type="InterPro" id="IPR029052">
    <property type="entry name" value="Metallo-depent_PP-like"/>
</dbReference>
<name>A0ABQ5KVE9_9EUKA</name>
<evidence type="ECO:0000259" key="3">
    <source>
        <dbReference type="Pfam" id="PF21953"/>
    </source>
</evidence>
<reference evidence="4" key="1">
    <citation type="submission" date="2022-03" db="EMBL/GenBank/DDBJ databases">
        <title>Draft genome sequence of Aduncisulcus paluster, a free-living microaerophilic Fornicata.</title>
        <authorList>
            <person name="Yuyama I."/>
            <person name="Kume K."/>
            <person name="Tamura T."/>
            <person name="Inagaki Y."/>
            <person name="Hashimoto T."/>
        </authorList>
    </citation>
    <scope>NUCLEOTIDE SEQUENCE</scope>
    <source>
        <strain evidence="4">NY0171</strain>
    </source>
</reference>
<dbReference type="SUPFAM" id="SSF56300">
    <property type="entry name" value="Metallo-dependent phosphatases"/>
    <property type="match status" value="1"/>
</dbReference>
<accession>A0ABQ5KVE9</accession>
<dbReference type="InterPro" id="IPR036907">
    <property type="entry name" value="5'-Nucleotdase_C_sf"/>
</dbReference>
<dbReference type="PANTHER" id="PTHR11575">
    <property type="entry name" value="5'-NUCLEOTIDASE-RELATED"/>
    <property type="match status" value="1"/>
</dbReference>
<comment type="caution">
    <text evidence="4">The sequence shown here is derived from an EMBL/GenBank/DDBJ whole genome shotgun (WGS) entry which is preliminary data.</text>
</comment>
<gene>
    <name evidence="4" type="ORF">ADUPG1_009397</name>
</gene>
<dbReference type="SUPFAM" id="SSF55816">
    <property type="entry name" value="5'-nucleotidase (syn. UDP-sugar hydrolase), C-terminal domain"/>
    <property type="match status" value="1"/>
</dbReference>
<protein>
    <submittedName>
        <fullName evidence="4">Multi-domain containing protein</fullName>
    </submittedName>
</protein>
<dbReference type="InterPro" id="IPR006179">
    <property type="entry name" value="5_nucleotidase/apyrase"/>
</dbReference>
<keyword evidence="1" id="KW-1133">Transmembrane helix</keyword>
<keyword evidence="2" id="KW-0732">Signal</keyword>
<evidence type="ECO:0000256" key="1">
    <source>
        <dbReference type="SAM" id="Phobius"/>
    </source>
</evidence>
<feature type="signal peptide" evidence="2">
    <location>
        <begin position="1"/>
        <end position="27"/>
    </location>
</feature>
<keyword evidence="1" id="KW-0472">Membrane</keyword>
<organism evidence="4 5">
    <name type="scientific">Aduncisulcus paluster</name>
    <dbReference type="NCBI Taxonomy" id="2918883"/>
    <lineage>
        <taxon>Eukaryota</taxon>
        <taxon>Metamonada</taxon>
        <taxon>Carpediemonas-like organisms</taxon>
        <taxon>Aduncisulcus</taxon>
    </lineage>
</organism>